<proteinExistence type="predicted"/>
<keyword evidence="3" id="KW-1185">Reference proteome</keyword>
<keyword evidence="1" id="KW-0732">Signal</keyword>
<protein>
    <submittedName>
        <fullName evidence="2">M55 family metallopeptidase</fullName>
    </submittedName>
</protein>
<comment type="caution">
    <text evidence="2">The sequence shown here is derived from an EMBL/GenBank/DDBJ whole genome shotgun (WGS) entry which is preliminary data.</text>
</comment>
<dbReference type="RefSeq" id="WP_315727911.1">
    <property type="nucleotide sequence ID" value="NZ_JAVUPU010000010.1"/>
</dbReference>
<gene>
    <name evidence="2" type="ORF">RQX22_16590</name>
</gene>
<dbReference type="InterPro" id="IPR027476">
    <property type="entry name" value="DppA_N"/>
</dbReference>
<dbReference type="Gene3D" id="3.30.1360.130">
    <property type="entry name" value="Dipeptide transport protein"/>
    <property type="match status" value="1"/>
</dbReference>
<dbReference type="Gene3D" id="3.40.50.10780">
    <property type="entry name" value="Dipeptide transport protein"/>
    <property type="match status" value="1"/>
</dbReference>
<dbReference type="PIRSF" id="PIRSF015853">
    <property type="entry name" value="Pep_DppA"/>
    <property type="match status" value="1"/>
</dbReference>
<dbReference type="CDD" id="cd08663">
    <property type="entry name" value="DAP_dppA_1"/>
    <property type="match status" value="1"/>
</dbReference>
<evidence type="ECO:0000313" key="3">
    <source>
        <dbReference type="Proteomes" id="UP001259572"/>
    </source>
</evidence>
<name>A0ABU3QCA8_9SPHN</name>
<dbReference type="Proteomes" id="UP001259572">
    <property type="component" value="Unassembled WGS sequence"/>
</dbReference>
<dbReference type="Pfam" id="PF04951">
    <property type="entry name" value="Peptidase_M55"/>
    <property type="match status" value="1"/>
</dbReference>
<feature type="chain" id="PRO_5047140522" evidence="1">
    <location>
        <begin position="33"/>
        <end position="311"/>
    </location>
</feature>
<evidence type="ECO:0000256" key="1">
    <source>
        <dbReference type="SAM" id="SignalP"/>
    </source>
</evidence>
<reference evidence="2 3" key="1">
    <citation type="submission" date="2023-05" db="EMBL/GenBank/DDBJ databases">
        <authorList>
            <person name="Guo Y."/>
        </authorList>
    </citation>
    <scope>NUCLEOTIDE SEQUENCE [LARGE SCALE GENOMIC DNA]</scope>
    <source>
        <strain evidence="2 3">GR2756</strain>
    </source>
</reference>
<feature type="signal peptide" evidence="1">
    <location>
        <begin position="1"/>
        <end position="32"/>
    </location>
</feature>
<organism evidence="2 3">
    <name type="scientific">Sphingosinicella rhizophila</name>
    <dbReference type="NCBI Taxonomy" id="3050082"/>
    <lineage>
        <taxon>Bacteria</taxon>
        <taxon>Pseudomonadati</taxon>
        <taxon>Pseudomonadota</taxon>
        <taxon>Alphaproteobacteria</taxon>
        <taxon>Sphingomonadales</taxon>
        <taxon>Sphingosinicellaceae</taxon>
        <taxon>Sphingosinicella</taxon>
    </lineage>
</organism>
<accession>A0ABU3QCA8</accession>
<dbReference type="EMBL" id="JAVUPU010000010">
    <property type="protein sequence ID" value="MDT9600580.1"/>
    <property type="molecule type" value="Genomic_DNA"/>
</dbReference>
<dbReference type="InterPro" id="IPR007035">
    <property type="entry name" value="Peptidase_M55"/>
</dbReference>
<evidence type="ECO:0000313" key="2">
    <source>
        <dbReference type="EMBL" id="MDT9600580.1"/>
    </source>
</evidence>
<dbReference type="InterPro" id="IPR036177">
    <property type="entry name" value="Peptidase_M55_sf"/>
</dbReference>
<sequence length="311" mass="33116">MKIRNLQSSARHLLLALTVILAGGSIQGAANAQTPAQGYRIHISVDMEGLTGAVSPNQIIGNGNDYAATRKIMVGEILAAIEGAREAGATEFVIVDSHGGMENILIDELPEDVTLIRGQGRPFGMMEGIDRGRYDGAMFIGYHASASNMRGVRAHTISSARFSEVKLNGVPAAEGYINAAVAGEYGVPILLVTGDDATVDELAPLKAEGVAVKRAIGFHSAESLTPAAARKLIKDAARRSVSRISSYKPFKIAGPANIDVTFHYYRPAEMLSWLPIVERIGPRTVRFKGKTVSEAAKILGFASGYNVELEP</sequence>
<dbReference type="SUPFAM" id="SSF63992">
    <property type="entry name" value="Dipeptide transport protein"/>
    <property type="match status" value="1"/>
</dbReference>